<dbReference type="CDD" id="cd16914">
    <property type="entry name" value="EcfT"/>
    <property type="match status" value="1"/>
</dbReference>
<evidence type="ECO:0000313" key="6">
    <source>
        <dbReference type="EMBL" id="EKU94330.1"/>
    </source>
</evidence>
<feature type="transmembrane region" description="Helical" evidence="5">
    <location>
        <begin position="25"/>
        <end position="55"/>
    </location>
</feature>
<name>K9EYR8_9LACT</name>
<feature type="transmembrane region" description="Helical" evidence="5">
    <location>
        <begin position="121"/>
        <end position="140"/>
    </location>
</feature>
<feature type="transmembrane region" description="Helical" evidence="5">
    <location>
        <begin position="67"/>
        <end position="87"/>
    </location>
</feature>
<dbReference type="PATRIC" id="fig|883081.3.peg.59"/>
<evidence type="ECO:0000256" key="2">
    <source>
        <dbReference type="ARBA" id="ARBA00022692"/>
    </source>
</evidence>
<dbReference type="STRING" id="883081.HMPREF9698_00058"/>
<keyword evidence="3 5" id="KW-1133">Transmembrane helix</keyword>
<accession>K9EYR8</accession>
<keyword evidence="7" id="KW-1185">Reference proteome</keyword>
<keyword evidence="2 5" id="KW-0812">Transmembrane</keyword>
<dbReference type="PANTHER" id="PTHR33514:SF1">
    <property type="entry name" value="ABC TRANSPORTER PERMEASE"/>
    <property type="match status" value="1"/>
</dbReference>
<keyword evidence="4 5" id="KW-0472">Membrane</keyword>
<dbReference type="HOGENOM" id="CLU_056469_2_1_9"/>
<dbReference type="OrthoDB" id="8635523at2"/>
<dbReference type="InterPro" id="IPR003339">
    <property type="entry name" value="ABC/ECF_trnsptr_transmembrane"/>
</dbReference>
<dbReference type="PANTHER" id="PTHR33514">
    <property type="entry name" value="PROTEIN ABCI12, CHLOROPLASTIC"/>
    <property type="match status" value="1"/>
</dbReference>
<dbReference type="Proteomes" id="UP000009875">
    <property type="component" value="Unassembled WGS sequence"/>
</dbReference>
<dbReference type="EMBL" id="AGXA01000002">
    <property type="protein sequence ID" value="EKU94330.1"/>
    <property type="molecule type" value="Genomic_DNA"/>
</dbReference>
<feature type="transmembrane region" description="Helical" evidence="5">
    <location>
        <begin position="248"/>
        <end position="267"/>
    </location>
</feature>
<sequence>MSQASYLGFQPGTTFIHKLNGTTKLIAFLSLSLITMISYDIRFLTLVGIISLCLFIKADVSWRSIKVPVYLVIVFASLNLLTIYLFAPEQGVEIFGSRNVIWEGIGRYTLTWEQLIYEANILLKYFTTIPLAFIFILTTNPSEFASSLNRIGLSYRISYAVSLTLRYIPDIQQEFYDIKQSQQARGIEMSNKAPILDRLKHTAGIVLPIIFNSLDRIEVVSNAMELRRFGKGKQRTWYRYKPFSRLDIVCIIIVFLLVLLGIMMLILNGSRFYNPMA</sequence>
<dbReference type="Pfam" id="PF02361">
    <property type="entry name" value="CbiQ"/>
    <property type="match status" value="1"/>
</dbReference>
<protein>
    <recommendedName>
        <fullName evidence="8">Cobalt transport protein</fullName>
    </recommendedName>
</protein>
<evidence type="ECO:0000256" key="1">
    <source>
        <dbReference type="ARBA" id="ARBA00004141"/>
    </source>
</evidence>
<evidence type="ECO:0000256" key="4">
    <source>
        <dbReference type="ARBA" id="ARBA00023136"/>
    </source>
</evidence>
<proteinExistence type="predicted"/>
<evidence type="ECO:0008006" key="8">
    <source>
        <dbReference type="Google" id="ProtNLM"/>
    </source>
</evidence>
<comment type="caution">
    <text evidence="6">The sequence shown here is derived from an EMBL/GenBank/DDBJ whole genome shotgun (WGS) entry which is preliminary data.</text>
</comment>
<gene>
    <name evidence="6" type="ORF">HMPREF9698_00058</name>
</gene>
<dbReference type="AlphaFoldDB" id="K9EYR8"/>
<reference evidence="6 7" key="1">
    <citation type="submission" date="2012-09" db="EMBL/GenBank/DDBJ databases">
        <title>The Genome Sequence of Alloiococcus otitis ATCC 51267.</title>
        <authorList>
            <consortium name="The Broad Institute Genome Sequencing Platform"/>
            <person name="Earl A."/>
            <person name="Ward D."/>
            <person name="Feldgarden M."/>
            <person name="Gevers D."/>
            <person name="Huys G."/>
            <person name="Walker B."/>
            <person name="Young S.K."/>
            <person name="Zeng Q."/>
            <person name="Gargeya S."/>
            <person name="Fitzgerald M."/>
            <person name="Haas B."/>
            <person name="Abouelleil A."/>
            <person name="Alvarado L."/>
            <person name="Arachchi H.M."/>
            <person name="Berlin A.M."/>
            <person name="Chapman S.B."/>
            <person name="Goldberg J."/>
            <person name="Griggs A."/>
            <person name="Gujja S."/>
            <person name="Hansen M."/>
            <person name="Howarth C."/>
            <person name="Imamovic A."/>
            <person name="Larimer J."/>
            <person name="McCowen C."/>
            <person name="Montmayeur A."/>
            <person name="Murphy C."/>
            <person name="Neiman D."/>
            <person name="Pearson M."/>
            <person name="Priest M."/>
            <person name="Roberts A."/>
            <person name="Saif S."/>
            <person name="Shea T."/>
            <person name="Sisk P."/>
            <person name="Sykes S."/>
            <person name="Wortman J."/>
            <person name="Nusbaum C."/>
            <person name="Birren B."/>
        </authorList>
    </citation>
    <scope>NUCLEOTIDE SEQUENCE [LARGE SCALE GENOMIC DNA]</scope>
    <source>
        <strain evidence="6 7">ATCC 51267</strain>
    </source>
</reference>
<organism evidence="6 7">
    <name type="scientific">Alloiococcus otitis ATCC 51267</name>
    <dbReference type="NCBI Taxonomy" id="883081"/>
    <lineage>
        <taxon>Bacteria</taxon>
        <taxon>Bacillati</taxon>
        <taxon>Bacillota</taxon>
        <taxon>Bacilli</taxon>
        <taxon>Lactobacillales</taxon>
        <taxon>Carnobacteriaceae</taxon>
        <taxon>Alloiococcus</taxon>
    </lineage>
</organism>
<comment type="subcellular location">
    <subcellularLocation>
        <location evidence="1">Membrane</location>
        <topology evidence="1">Multi-pass membrane protein</topology>
    </subcellularLocation>
</comment>
<evidence type="ECO:0000313" key="7">
    <source>
        <dbReference type="Proteomes" id="UP000009875"/>
    </source>
</evidence>
<evidence type="ECO:0000256" key="5">
    <source>
        <dbReference type="SAM" id="Phobius"/>
    </source>
</evidence>
<dbReference type="eggNOG" id="COG0619">
    <property type="taxonomic scope" value="Bacteria"/>
</dbReference>
<dbReference type="RefSeq" id="WP_003776148.1">
    <property type="nucleotide sequence ID" value="NZ_JH992957.1"/>
</dbReference>
<evidence type="ECO:0000256" key="3">
    <source>
        <dbReference type="ARBA" id="ARBA00022989"/>
    </source>
</evidence>
<dbReference type="GO" id="GO:0005886">
    <property type="term" value="C:plasma membrane"/>
    <property type="evidence" value="ECO:0007669"/>
    <property type="project" value="UniProtKB-ARBA"/>
</dbReference>